<evidence type="ECO:0000313" key="10">
    <source>
        <dbReference type="EMBL" id="TYB46714.1"/>
    </source>
</evidence>
<dbReference type="Gene3D" id="3.30.565.10">
    <property type="entry name" value="Histidine kinase-like ATPase, C-terminal domain"/>
    <property type="match status" value="1"/>
</dbReference>
<evidence type="ECO:0000259" key="9">
    <source>
        <dbReference type="PROSITE" id="PS50109"/>
    </source>
</evidence>
<dbReference type="PRINTS" id="PR00344">
    <property type="entry name" value="BCTRLSENSOR"/>
</dbReference>
<dbReference type="InterPro" id="IPR005467">
    <property type="entry name" value="His_kinase_dom"/>
</dbReference>
<evidence type="ECO:0000256" key="8">
    <source>
        <dbReference type="ARBA" id="ARBA00039401"/>
    </source>
</evidence>
<dbReference type="EMBL" id="VSFG01000002">
    <property type="protein sequence ID" value="TYB46714.1"/>
    <property type="molecule type" value="Genomic_DNA"/>
</dbReference>
<dbReference type="EC" id="2.7.13.3" evidence="3"/>
<dbReference type="InterPro" id="IPR036097">
    <property type="entry name" value="HisK_dim/P_sf"/>
</dbReference>
<keyword evidence="4" id="KW-0597">Phosphoprotein</keyword>
<dbReference type="Pfam" id="PF02518">
    <property type="entry name" value="HATPase_c"/>
    <property type="match status" value="1"/>
</dbReference>
<reference evidence="10 11" key="1">
    <citation type="submission" date="2019-08" db="EMBL/GenBank/DDBJ databases">
        <title>Actinomadura sp. nov. CYP1-5 isolated from mountain soil.</title>
        <authorList>
            <person name="Songsumanus A."/>
            <person name="Kuncharoen N."/>
            <person name="Kudo T."/>
            <person name="Yuki M."/>
            <person name="Igarashi Y."/>
            <person name="Tanasupawat S."/>
        </authorList>
    </citation>
    <scope>NUCLEOTIDE SEQUENCE [LARGE SCALE GENOMIC DNA]</scope>
    <source>
        <strain evidence="10 11">JCM 14158</strain>
    </source>
</reference>
<dbReference type="CDD" id="cd00082">
    <property type="entry name" value="HisKA"/>
    <property type="match status" value="1"/>
</dbReference>
<dbReference type="RefSeq" id="WP_067891275.1">
    <property type="nucleotide sequence ID" value="NZ_VSFG01000002.1"/>
</dbReference>
<comment type="subcellular location">
    <subcellularLocation>
        <location evidence="2">Cell membrane</location>
    </subcellularLocation>
</comment>
<feature type="domain" description="Histidine kinase" evidence="9">
    <location>
        <begin position="104"/>
        <end position="329"/>
    </location>
</feature>
<evidence type="ECO:0000256" key="3">
    <source>
        <dbReference type="ARBA" id="ARBA00012438"/>
    </source>
</evidence>
<evidence type="ECO:0000256" key="2">
    <source>
        <dbReference type="ARBA" id="ARBA00004236"/>
    </source>
</evidence>
<comment type="catalytic activity">
    <reaction evidence="1">
        <text>ATP + protein L-histidine = ADP + protein N-phospho-L-histidine.</text>
        <dbReference type="EC" id="2.7.13.3"/>
    </reaction>
</comment>
<dbReference type="SMART" id="SM00387">
    <property type="entry name" value="HATPase_c"/>
    <property type="match status" value="1"/>
</dbReference>
<dbReference type="GO" id="GO:0000155">
    <property type="term" value="F:phosphorelay sensor kinase activity"/>
    <property type="evidence" value="ECO:0007669"/>
    <property type="project" value="InterPro"/>
</dbReference>
<dbReference type="SMART" id="SM00388">
    <property type="entry name" value="HisKA"/>
    <property type="match status" value="1"/>
</dbReference>
<keyword evidence="6 10" id="KW-0418">Kinase</keyword>
<protein>
    <recommendedName>
        <fullName evidence="8">Sensor-like histidine kinase SenX3</fullName>
        <ecNumber evidence="3">2.7.13.3</ecNumber>
    </recommendedName>
</protein>
<keyword evidence="7" id="KW-0902">Two-component regulatory system</keyword>
<dbReference type="AlphaFoldDB" id="A0A5D0NR62"/>
<dbReference type="PANTHER" id="PTHR42878">
    <property type="entry name" value="TWO-COMPONENT HISTIDINE KINASE"/>
    <property type="match status" value="1"/>
</dbReference>
<dbReference type="InterPro" id="IPR004358">
    <property type="entry name" value="Sig_transdc_His_kin-like_C"/>
</dbReference>
<comment type="caution">
    <text evidence="10">The sequence shown here is derived from an EMBL/GenBank/DDBJ whole genome shotgun (WGS) entry which is preliminary data.</text>
</comment>
<name>A0A5D0NR62_9ACTN</name>
<dbReference type="GO" id="GO:0030295">
    <property type="term" value="F:protein kinase activator activity"/>
    <property type="evidence" value="ECO:0007669"/>
    <property type="project" value="TreeGrafter"/>
</dbReference>
<evidence type="ECO:0000313" key="11">
    <source>
        <dbReference type="Proteomes" id="UP000323380"/>
    </source>
</evidence>
<evidence type="ECO:0000256" key="6">
    <source>
        <dbReference type="ARBA" id="ARBA00022777"/>
    </source>
</evidence>
<keyword evidence="5" id="KW-0808">Transferase</keyword>
<gene>
    <name evidence="10" type="ORF">FXF69_16050</name>
</gene>
<dbReference type="CDD" id="cd00075">
    <property type="entry name" value="HATPase"/>
    <property type="match status" value="1"/>
</dbReference>
<dbReference type="Gene3D" id="1.10.287.130">
    <property type="match status" value="1"/>
</dbReference>
<dbReference type="InterPro" id="IPR050351">
    <property type="entry name" value="BphY/WalK/GraS-like"/>
</dbReference>
<dbReference type="GO" id="GO:0007234">
    <property type="term" value="P:osmosensory signaling via phosphorelay pathway"/>
    <property type="evidence" value="ECO:0007669"/>
    <property type="project" value="TreeGrafter"/>
</dbReference>
<evidence type="ECO:0000256" key="7">
    <source>
        <dbReference type="ARBA" id="ARBA00023012"/>
    </source>
</evidence>
<dbReference type="InterPro" id="IPR003661">
    <property type="entry name" value="HisK_dim/P_dom"/>
</dbReference>
<dbReference type="STRING" id="1220554.GCA_001552135_03078"/>
<dbReference type="GO" id="GO:0000156">
    <property type="term" value="F:phosphorelay response regulator activity"/>
    <property type="evidence" value="ECO:0007669"/>
    <property type="project" value="TreeGrafter"/>
</dbReference>
<keyword evidence="11" id="KW-1185">Reference proteome</keyword>
<dbReference type="SUPFAM" id="SSF47384">
    <property type="entry name" value="Homodimeric domain of signal transducing histidine kinase"/>
    <property type="match status" value="1"/>
</dbReference>
<organism evidence="10 11">
    <name type="scientific">Actinomadura chibensis</name>
    <dbReference type="NCBI Taxonomy" id="392828"/>
    <lineage>
        <taxon>Bacteria</taxon>
        <taxon>Bacillati</taxon>
        <taxon>Actinomycetota</taxon>
        <taxon>Actinomycetes</taxon>
        <taxon>Streptosporangiales</taxon>
        <taxon>Thermomonosporaceae</taxon>
        <taxon>Actinomadura</taxon>
    </lineage>
</organism>
<dbReference type="Proteomes" id="UP000323380">
    <property type="component" value="Unassembled WGS sequence"/>
</dbReference>
<dbReference type="InterPro" id="IPR003594">
    <property type="entry name" value="HATPase_dom"/>
</dbReference>
<evidence type="ECO:0000256" key="5">
    <source>
        <dbReference type="ARBA" id="ARBA00022679"/>
    </source>
</evidence>
<dbReference type="InterPro" id="IPR036890">
    <property type="entry name" value="HATPase_C_sf"/>
</dbReference>
<proteinExistence type="predicted"/>
<sequence>MTGRAGRRQPVPDPDRPLLDRARRRVAAGAAGSAALLLAALGPAVYAAAAPGLDAAARRRLRRALAAAQIAGLPAALLLGRAVADRTLAPVDAALARRRRFAADVGHELRAPLTRLHTRAQLAARRLRAGPGAAVPTDLAADLAGDLDGLVAGTRQLGEVVEDLLTSARIGRRPAALGPVDLGALAAELAAAESPRARERGVTIEVGAAGRGRGGAVVRGSEPALRRVLSALVDNALGHTSPGGHIRLTLAATPGTVELTVRDDGAGFDPRDAPRLLAGAPPVRPAGTGGLGLGLALAREVVDGHGGTLTAHGRPGAGAAFTVRLPAAAQP</sequence>
<evidence type="ECO:0000256" key="1">
    <source>
        <dbReference type="ARBA" id="ARBA00000085"/>
    </source>
</evidence>
<dbReference type="Pfam" id="PF00512">
    <property type="entry name" value="HisKA"/>
    <property type="match status" value="1"/>
</dbReference>
<dbReference type="PROSITE" id="PS50109">
    <property type="entry name" value="HIS_KIN"/>
    <property type="match status" value="1"/>
</dbReference>
<evidence type="ECO:0000256" key="4">
    <source>
        <dbReference type="ARBA" id="ARBA00022553"/>
    </source>
</evidence>
<dbReference type="GO" id="GO:0005886">
    <property type="term" value="C:plasma membrane"/>
    <property type="evidence" value="ECO:0007669"/>
    <property type="project" value="UniProtKB-SubCell"/>
</dbReference>
<dbReference type="PANTHER" id="PTHR42878:SF14">
    <property type="entry name" value="OSMOLARITY TWO-COMPONENT SYSTEM PROTEIN SSK1"/>
    <property type="match status" value="1"/>
</dbReference>
<dbReference type="SUPFAM" id="SSF55874">
    <property type="entry name" value="ATPase domain of HSP90 chaperone/DNA topoisomerase II/histidine kinase"/>
    <property type="match status" value="1"/>
</dbReference>
<accession>A0A5D0NR62</accession>